<gene>
    <name evidence="9" type="ORF">SO694_00009024</name>
</gene>
<evidence type="ECO:0000256" key="3">
    <source>
        <dbReference type="ARBA" id="ARBA00022989"/>
    </source>
</evidence>
<comment type="caution">
    <text evidence="9">The sequence shown here is derived from an EMBL/GenBank/DDBJ whole genome shotgun (WGS) entry which is preliminary data.</text>
</comment>
<dbReference type="InterPro" id="IPR000731">
    <property type="entry name" value="SSD"/>
</dbReference>
<dbReference type="InterPro" id="IPR006311">
    <property type="entry name" value="TAT_signal"/>
</dbReference>
<feature type="region of interest" description="Disordered" evidence="6">
    <location>
        <begin position="78"/>
        <end position="102"/>
    </location>
</feature>
<feature type="transmembrane region" description="Helical" evidence="7">
    <location>
        <begin position="912"/>
        <end position="935"/>
    </location>
</feature>
<evidence type="ECO:0000256" key="1">
    <source>
        <dbReference type="ARBA" id="ARBA00004141"/>
    </source>
</evidence>
<reference evidence="9 10" key="1">
    <citation type="submission" date="2024-03" db="EMBL/GenBank/DDBJ databases">
        <title>Aureococcus anophagefferens CCMP1851 and Kratosvirus quantuckense: Draft genome of a second virus-susceptible host strain in the model system.</title>
        <authorList>
            <person name="Chase E."/>
            <person name="Truchon A.R."/>
            <person name="Schepens W."/>
            <person name="Wilhelm S.W."/>
        </authorList>
    </citation>
    <scope>NUCLEOTIDE SEQUENCE [LARGE SCALE GENOMIC DNA]</scope>
    <source>
        <strain evidence="9 10">CCMP1851</strain>
    </source>
</reference>
<dbReference type="PANTHER" id="PTHR46022">
    <property type="entry name" value="PROTEIN PATCHED"/>
    <property type="match status" value="1"/>
</dbReference>
<organism evidence="9 10">
    <name type="scientific">Aureococcus anophagefferens</name>
    <name type="common">Harmful bloom alga</name>
    <dbReference type="NCBI Taxonomy" id="44056"/>
    <lineage>
        <taxon>Eukaryota</taxon>
        <taxon>Sar</taxon>
        <taxon>Stramenopiles</taxon>
        <taxon>Ochrophyta</taxon>
        <taxon>Pelagophyceae</taxon>
        <taxon>Pelagomonadales</taxon>
        <taxon>Pelagomonadaceae</taxon>
        <taxon>Aureococcus</taxon>
    </lineage>
</organism>
<feature type="compositionally biased region" description="Polar residues" evidence="6">
    <location>
        <begin position="91"/>
        <end position="100"/>
    </location>
</feature>
<feature type="transmembrane region" description="Helical" evidence="7">
    <location>
        <begin position="560"/>
        <end position="579"/>
    </location>
</feature>
<evidence type="ECO:0000313" key="10">
    <source>
        <dbReference type="Proteomes" id="UP001363151"/>
    </source>
</evidence>
<name>A0ABR1GE79_AURAN</name>
<evidence type="ECO:0000256" key="2">
    <source>
        <dbReference type="ARBA" id="ARBA00022692"/>
    </source>
</evidence>
<sequence>MSKPVDAPAAEADASPPIEEDETLLYKFGLAIGRRPFVALAAAAVVCAALVSGLFTAARADVDLFDSLILRPGSRLERESDNTARHEDEGYTSSQATNARATRGDRNVLARANLAQTINFFEDRAVLDVAVEVGGVRYEAMDVLASAGGQPLRQTLLDCFQEGAYDYFGTLAGLGAGALSALADEMLAPFGEEPGARRHTPYDWCLYGRLAVAYTPTLDPHQFGDCRKFVDGPKARGRHGPLAAAYDFHRAYAVDFVKSAPSLAFAWACRPPFVGEPVGRCGEFHCCDLGQIYAACALCARGDEYCAGRGPEGYPASAAACETYAAALGAASWAPNALYDAAHAALPACGAFDFYPVSSAYAAALGSGTGGPPSTDLTGCARAAAAGGDAATYVAALRDGVLCVLGGANACPAFVENDAAWELLGPNLATEFELIRIGGQLDGPCYLWDGGPPGLNVLPGLSRELTVGDVDAETGARALQAVYVSRGEAQVRDAVVARGGAAALSRHAADAGRRAWLAKFGRVLKGRDGSGSMLHGTFASTDTEDAVAAATVPTAWQLGLGYALVVAYAAAAFAARAPGAAPTAANRLKGGLLGLAGVACVVGGAAAGLGLGAYAGREFSALGVQVLPFLLLGLGVNDLFVFGHRFAALRGRRAPEDAVAAVVASAGASVTLTSLANVCAFSVAAAFVDVRIVSEFARLAAFGLFGTWAGVVVGVAACLGVYARVAAPRAPGAEDKARTAAARARAYGAVHLSALPVRAKLVPPAAAGAPPGGDAMAADEVRAACASSAWYGGLGGAALYNGRCVTSDQFGARPGARGPAVWRARDGAGDLDFAQSNVWARDLEEGKQWVTMIDSVRKALNGFAGRRRPRPAPGGARARRAALGAYLPPVVDGACTTFLGFLALAFNDYLYIRVYYFNAYALMLAAGLCVGAVTLPATRAPSRARATTSPSRPPS</sequence>
<evidence type="ECO:0000313" key="9">
    <source>
        <dbReference type="EMBL" id="KAK7254215.1"/>
    </source>
</evidence>
<keyword evidence="5" id="KW-0325">Glycoprotein</keyword>
<evidence type="ECO:0000259" key="8">
    <source>
        <dbReference type="PROSITE" id="PS50156"/>
    </source>
</evidence>
<protein>
    <recommendedName>
        <fullName evidence="8">SSD domain-containing protein</fullName>
    </recommendedName>
</protein>
<dbReference type="EMBL" id="JBBJCI010000031">
    <property type="protein sequence ID" value="KAK7254215.1"/>
    <property type="molecule type" value="Genomic_DNA"/>
</dbReference>
<dbReference type="PROSITE" id="PS50156">
    <property type="entry name" value="SSD"/>
    <property type="match status" value="1"/>
</dbReference>
<evidence type="ECO:0000256" key="6">
    <source>
        <dbReference type="SAM" id="MobiDB-lite"/>
    </source>
</evidence>
<comment type="subcellular location">
    <subcellularLocation>
        <location evidence="1">Membrane</location>
        <topology evidence="1">Multi-pass membrane protein</topology>
    </subcellularLocation>
</comment>
<keyword evidence="10" id="KW-1185">Reference proteome</keyword>
<dbReference type="InterPro" id="IPR053958">
    <property type="entry name" value="HMGCR/SNAP/NPC1-like_SSD"/>
</dbReference>
<evidence type="ECO:0000256" key="5">
    <source>
        <dbReference type="ARBA" id="ARBA00023180"/>
    </source>
</evidence>
<evidence type="ECO:0000256" key="7">
    <source>
        <dbReference type="SAM" id="Phobius"/>
    </source>
</evidence>
<dbReference type="SUPFAM" id="SSF82866">
    <property type="entry name" value="Multidrug efflux transporter AcrB transmembrane domain"/>
    <property type="match status" value="1"/>
</dbReference>
<feature type="transmembrane region" description="Helical" evidence="7">
    <location>
        <begin position="659"/>
        <end position="687"/>
    </location>
</feature>
<dbReference type="PANTHER" id="PTHR46022:SF1">
    <property type="entry name" value="PROTEIN PATCHED"/>
    <property type="match status" value="1"/>
</dbReference>
<dbReference type="Proteomes" id="UP001363151">
    <property type="component" value="Unassembled WGS sequence"/>
</dbReference>
<dbReference type="PROSITE" id="PS51318">
    <property type="entry name" value="TAT"/>
    <property type="match status" value="1"/>
</dbReference>
<feature type="transmembrane region" description="Helical" evidence="7">
    <location>
        <begin position="699"/>
        <end position="722"/>
    </location>
</feature>
<keyword evidence="3 7" id="KW-1133">Transmembrane helix</keyword>
<dbReference type="Pfam" id="PF12349">
    <property type="entry name" value="Sterol-sensing"/>
    <property type="match status" value="1"/>
</dbReference>
<dbReference type="Gene3D" id="1.20.1640.10">
    <property type="entry name" value="Multidrug efflux transporter AcrB transmembrane domain"/>
    <property type="match status" value="1"/>
</dbReference>
<accession>A0ABR1GE79</accession>
<evidence type="ECO:0000256" key="4">
    <source>
        <dbReference type="ARBA" id="ARBA00023136"/>
    </source>
</evidence>
<proteinExistence type="predicted"/>
<feature type="compositionally biased region" description="Basic and acidic residues" evidence="6">
    <location>
        <begin position="78"/>
        <end position="89"/>
    </location>
</feature>
<feature type="domain" description="SSD" evidence="8">
    <location>
        <begin position="593"/>
        <end position="721"/>
    </location>
</feature>
<feature type="transmembrane region" description="Helical" evidence="7">
    <location>
        <begin position="591"/>
        <end position="614"/>
    </location>
</feature>
<keyword evidence="2 7" id="KW-0812">Transmembrane</keyword>
<feature type="transmembrane region" description="Helical" evidence="7">
    <location>
        <begin position="37"/>
        <end position="58"/>
    </location>
</feature>
<feature type="transmembrane region" description="Helical" evidence="7">
    <location>
        <begin position="626"/>
        <end position="647"/>
    </location>
</feature>
<keyword evidence="4 7" id="KW-0472">Membrane</keyword>
<feature type="transmembrane region" description="Helical" evidence="7">
    <location>
        <begin position="886"/>
        <end position="906"/>
    </location>
</feature>